<dbReference type="EMBL" id="DVNZ01000181">
    <property type="protein sequence ID" value="HIU94648.1"/>
    <property type="molecule type" value="Genomic_DNA"/>
</dbReference>
<sequence>MAASIGTYGERALHAALKRLVEPDEARHEQPYRGCIVDVLGDGCVYEVQTRAFERLRGKLARLLPDTPVTLVYPAVRSKWLVWVDPETGEATKKRRSPKTGAPLEVCYELYKLSPLLPHPNLTLWVVPVDVEEYRSLTGWSRDRKRGSTRLERLPVAFGTPLRLHAAADYLALLPEGLAEPFTTAALARDGHVSPACARRAAGVLLRMGALERCGRRGNAYLYRRAAP</sequence>
<evidence type="ECO:0000313" key="3">
    <source>
        <dbReference type="Proteomes" id="UP000824128"/>
    </source>
</evidence>
<evidence type="ECO:0000313" key="2">
    <source>
        <dbReference type="EMBL" id="HIU94648.1"/>
    </source>
</evidence>
<accession>A0A9D1N3P8</accession>
<dbReference type="AlphaFoldDB" id="A0A9D1N3P8"/>
<reference evidence="2" key="1">
    <citation type="submission" date="2020-10" db="EMBL/GenBank/DDBJ databases">
        <authorList>
            <person name="Gilroy R."/>
        </authorList>
    </citation>
    <scope>NUCLEOTIDE SEQUENCE</scope>
    <source>
        <strain evidence="2">ChiGjej2B2-16831</strain>
    </source>
</reference>
<dbReference type="Pfam" id="PF26351">
    <property type="entry name" value="DUF8091"/>
    <property type="match status" value="1"/>
</dbReference>
<comment type="caution">
    <text evidence="2">The sequence shown here is derived from an EMBL/GenBank/DDBJ whole genome shotgun (WGS) entry which is preliminary data.</text>
</comment>
<name>A0A9D1N3P8_9FIRM</name>
<proteinExistence type="predicted"/>
<protein>
    <recommendedName>
        <fullName evidence="1">DUF8091 domain-containing protein</fullName>
    </recommendedName>
</protein>
<reference evidence="2" key="2">
    <citation type="journal article" date="2021" name="PeerJ">
        <title>Extensive microbial diversity within the chicken gut microbiome revealed by metagenomics and culture.</title>
        <authorList>
            <person name="Gilroy R."/>
            <person name="Ravi A."/>
            <person name="Getino M."/>
            <person name="Pursley I."/>
            <person name="Horton D.L."/>
            <person name="Alikhan N.F."/>
            <person name="Baker D."/>
            <person name="Gharbi K."/>
            <person name="Hall N."/>
            <person name="Watson M."/>
            <person name="Adriaenssens E.M."/>
            <person name="Foster-Nyarko E."/>
            <person name="Jarju S."/>
            <person name="Secka A."/>
            <person name="Antonio M."/>
            <person name="Oren A."/>
            <person name="Chaudhuri R.R."/>
            <person name="La Ragione R."/>
            <person name="Hildebrand F."/>
            <person name="Pallen M.J."/>
        </authorList>
    </citation>
    <scope>NUCLEOTIDE SEQUENCE</scope>
    <source>
        <strain evidence="2">ChiGjej2B2-16831</strain>
    </source>
</reference>
<evidence type="ECO:0000259" key="1">
    <source>
        <dbReference type="Pfam" id="PF26351"/>
    </source>
</evidence>
<dbReference type="Proteomes" id="UP000824128">
    <property type="component" value="Unassembled WGS sequence"/>
</dbReference>
<organism evidence="2 3">
    <name type="scientific">Candidatus Aphodomorpha intestinavium</name>
    <dbReference type="NCBI Taxonomy" id="2840672"/>
    <lineage>
        <taxon>Bacteria</taxon>
        <taxon>Bacillati</taxon>
        <taxon>Bacillota</taxon>
        <taxon>Clostridia</taxon>
        <taxon>Eubacteriales</taxon>
        <taxon>Candidatus Aphodomorpha</taxon>
    </lineage>
</organism>
<dbReference type="InterPro" id="IPR058404">
    <property type="entry name" value="DUF8091"/>
</dbReference>
<feature type="domain" description="DUF8091" evidence="1">
    <location>
        <begin position="12"/>
        <end position="159"/>
    </location>
</feature>
<gene>
    <name evidence="2" type="ORF">IAD24_05745</name>
</gene>